<sequence>MGSSLTKSLFILSNQANATATS</sequence>
<organism evidence="1 2">
    <name type="scientific">Modestobacter italicus (strain DSM 44449 / CECT 9708 / BC 501)</name>
    <dbReference type="NCBI Taxonomy" id="2732864"/>
    <lineage>
        <taxon>Bacteria</taxon>
        <taxon>Bacillati</taxon>
        <taxon>Actinomycetota</taxon>
        <taxon>Actinomycetes</taxon>
        <taxon>Geodermatophilales</taxon>
        <taxon>Geodermatophilaceae</taxon>
        <taxon>Modestobacter</taxon>
    </lineage>
</organism>
<dbReference type="Proteomes" id="UP000006461">
    <property type="component" value="Chromosome"/>
</dbReference>
<dbReference type="AlphaFoldDB" id="I4EWP7"/>
<reference evidence="1 2" key="1">
    <citation type="journal article" date="2012" name="J. Bacteriol.">
        <title>Genome Sequence of Radiation-Resistant Modestobacter marinus Strain BC501, a Representative Actinobacterium That Thrives on Calcareous Stone Surfaces.</title>
        <authorList>
            <person name="Normand P."/>
            <person name="Gury J."/>
            <person name="Pujic P."/>
            <person name="Chouaia B."/>
            <person name="Crotti E."/>
            <person name="Brusetti L."/>
            <person name="Daffonchio D."/>
            <person name="Vacherie B."/>
            <person name="Barbe V."/>
            <person name="Medigue C."/>
            <person name="Calteau A."/>
            <person name="Ghodhbane-Gtari F."/>
            <person name="Essoussi I."/>
            <person name="Nouioui I."/>
            <person name="Abbassi-Ghozzi I."/>
            <person name="Gtari M."/>
        </authorList>
    </citation>
    <scope>NUCLEOTIDE SEQUENCE [LARGE SCALE GENOMIC DNA]</scope>
    <source>
        <strain evidence="2">BC 501</strain>
    </source>
</reference>
<dbReference type="KEGG" id="mmar:MODMU_2381"/>
<protein>
    <submittedName>
        <fullName evidence="1">Uncharacterized protein</fullName>
    </submittedName>
</protein>
<proteinExistence type="predicted"/>
<evidence type="ECO:0000313" key="2">
    <source>
        <dbReference type="Proteomes" id="UP000006461"/>
    </source>
</evidence>
<gene>
    <name evidence="1" type="ordered locus">MODMU_2381</name>
</gene>
<evidence type="ECO:0000313" key="1">
    <source>
        <dbReference type="EMBL" id="CCH87810.1"/>
    </source>
</evidence>
<keyword evidence="2" id="KW-1185">Reference proteome</keyword>
<accession>I4EWP7</accession>
<dbReference type="EMBL" id="FO203431">
    <property type="protein sequence ID" value="CCH87810.1"/>
    <property type="molecule type" value="Genomic_DNA"/>
</dbReference>
<dbReference type="HOGENOM" id="CLU_3424829_0_0_11"/>
<name>I4EWP7_MODI5</name>